<gene>
    <name evidence="4" type="ORF">ACFPYJ_23015</name>
</gene>
<feature type="chain" id="PRO_5045220841" evidence="2">
    <location>
        <begin position="26"/>
        <end position="351"/>
    </location>
</feature>
<accession>A0ABW0W1R5</accession>
<dbReference type="InterPro" id="IPR029058">
    <property type="entry name" value="AB_hydrolase_fold"/>
</dbReference>
<dbReference type="InterPro" id="IPR050300">
    <property type="entry name" value="GDXG_lipolytic_enzyme"/>
</dbReference>
<dbReference type="RefSeq" id="WP_379190569.1">
    <property type="nucleotide sequence ID" value="NZ_JBHSOW010000083.1"/>
</dbReference>
<evidence type="ECO:0000259" key="3">
    <source>
        <dbReference type="Pfam" id="PF07859"/>
    </source>
</evidence>
<keyword evidence="2" id="KW-0732">Signal</keyword>
<dbReference type="EMBL" id="JBHSOW010000083">
    <property type="protein sequence ID" value="MFC5651937.1"/>
    <property type="molecule type" value="Genomic_DNA"/>
</dbReference>
<reference evidence="5" key="1">
    <citation type="journal article" date="2019" name="Int. J. Syst. Evol. Microbiol.">
        <title>The Global Catalogue of Microorganisms (GCM) 10K type strain sequencing project: providing services to taxonomists for standard genome sequencing and annotation.</title>
        <authorList>
            <consortium name="The Broad Institute Genomics Platform"/>
            <consortium name="The Broad Institute Genome Sequencing Center for Infectious Disease"/>
            <person name="Wu L."/>
            <person name="Ma J."/>
        </authorList>
    </citation>
    <scope>NUCLEOTIDE SEQUENCE [LARGE SCALE GENOMIC DNA]</scope>
    <source>
        <strain evidence="5">CGMCC 1.3240</strain>
    </source>
</reference>
<name>A0ABW0W1R5_9BACL</name>
<sequence length="351" mass="38748">MKKKGITLAATVLTFLLLAANPTQATISNDSQPSQPPVKQNEVILEPAAQKLVEKTANPPYPFDLGPVKAREELDKVQSGPVKKPAADIQDLTIPGGPTRKVSIRIIKPKKAPKHLPVILYSHGGGWVLGNAHTHDRLVRELAVGSQSAVVFTNYSLSPEAKYPVALEQVYTVLEWVAKNGKKYGMNEKKITVAGDSVGGNFSAAITLLAKDRKGPKIEKQLLFYPVTNAVFDTASYNQFATGYYLHRDTMQWFWDQYTTDPKQREEIYASPLRASIEQLKGLPKALIITDEADVLQDEGEAYANKLRQAGVPVTSVRFRGMIHAFVMFNDLADTESTRGAMLLSNSWLKQ</sequence>
<evidence type="ECO:0000256" key="2">
    <source>
        <dbReference type="SAM" id="SignalP"/>
    </source>
</evidence>
<keyword evidence="5" id="KW-1185">Reference proteome</keyword>
<feature type="domain" description="Alpha/beta hydrolase fold-3" evidence="3">
    <location>
        <begin position="119"/>
        <end position="327"/>
    </location>
</feature>
<evidence type="ECO:0000313" key="5">
    <source>
        <dbReference type="Proteomes" id="UP001596047"/>
    </source>
</evidence>
<dbReference type="Proteomes" id="UP001596047">
    <property type="component" value="Unassembled WGS sequence"/>
</dbReference>
<evidence type="ECO:0000256" key="1">
    <source>
        <dbReference type="ARBA" id="ARBA00022801"/>
    </source>
</evidence>
<proteinExistence type="predicted"/>
<dbReference type="SUPFAM" id="SSF53474">
    <property type="entry name" value="alpha/beta-Hydrolases"/>
    <property type="match status" value="1"/>
</dbReference>
<dbReference type="Pfam" id="PF07859">
    <property type="entry name" value="Abhydrolase_3"/>
    <property type="match status" value="1"/>
</dbReference>
<dbReference type="PANTHER" id="PTHR48081">
    <property type="entry name" value="AB HYDROLASE SUPERFAMILY PROTEIN C4A8.06C"/>
    <property type="match status" value="1"/>
</dbReference>
<dbReference type="Gene3D" id="3.40.50.1820">
    <property type="entry name" value="alpha/beta hydrolase"/>
    <property type="match status" value="1"/>
</dbReference>
<organism evidence="4 5">
    <name type="scientific">Paenibacillus solisilvae</name>
    <dbReference type="NCBI Taxonomy" id="2486751"/>
    <lineage>
        <taxon>Bacteria</taxon>
        <taxon>Bacillati</taxon>
        <taxon>Bacillota</taxon>
        <taxon>Bacilli</taxon>
        <taxon>Bacillales</taxon>
        <taxon>Paenibacillaceae</taxon>
        <taxon>Paenibacillus</taxon>
    </lineage>
</organism>
<comment type="caution">
    <text evidence="4">The sequence shown here is derived from an EMBL/GenBank/DDBJ whole genome shotgun (WGS) entry which is preliminary data.</text>
</comment>
<keyword evidence="1 4" id="KW-0378">Hydrolase</keyword>
<dbReference type="GO" id="GO:0016787">
    <property type="term" value="F:hydrolase activity"/>
    <property type="evidence" value="ECO:0007669"/>
    <property type="project" value="UniProtKB-KW"/>
</dbReference>
<protein>
    <submittedName>
        <fullName evidence="4">Alpha/beta hydrolase</fullName>
    </submittedName>
</protein>
<feature type="signal peptide" evidence="2">
    <location>
        <begin position="1"/>
        <end position="25"/>
    </location>
</feature>
<evidence type="ECO:0000313" key="4">
    <source>
        <dbReference type="EMBL" id="MFC5651937.1"/>
    </source>
</evidence>
<dbReference type="PANTHER" id="PTHR48081:SF8">
    <property type="entry name" value="ALPHA_BETA HYDROLASE FOLD-3 DOMAIN-CONTAINING PROTEIN-RELATED"/>
    <property type="match status" value="1"/>
</dbReference>
<dbReference type="InterPro" id="IPR013094">
    <property type="entry name" value="AB_hydrolase_3"/>
</dbReference>